<feature type="compositionally biased region" description="Basic and acidic residues" evidence="1">
    <location>
        <begin position="172"/>
        <end position="207"/>
    </location>
</feature>
<feature type="transmembrane region" description="Helical" evidence="2">
    <location>
        <begin position="12"/>
        <end position="33"/>
    </location>
</feature>
<dbReference type="Pfam" id="PF04982">
    <property type="entry name" value="TM_HPP"/>
    <property type="match status" value="1"/>
</dbReference>
<feature type="transmembrane region" description="Helical" evidence="2">
    <location>
        <begin position="140"/>
        <end position="159"/>
    </location>
</feature>
<sequence>MPAEIDQTPSRPAARAFGGSAVAVVVAGTVALLTRQPWLFPSLGPAIMLHVEQPGKPESSPRNTVIGHLVALLAAYALLVVTGLADHPSALQEGVSGLRIVAAAGSLAVTAAVLVLLNAAHPPAGATTLIVSLGLLHTPTQLVTAFAAVLLVTLVDLLFNRATGRQMPLWRAPREREERSGAEPRSREQKGIREREERSGAEPRSREQMTTPAKEG</sequence>
<dbReference type="OrthoDB" id="9811720at2"/>
<evidence type="ECO:0000313" key="5">
    <source>
        <dbReference type="Proteomes" id="UP000199413"/>
    </source>
</evidence>
<dbReference type="RefSeq" id="WP_091346897.1">
    <property type="nucleotide sequence ID" value="NZ_FMHV01000002.1"/>
</dbReference>
<keyword evidence="2" id="KW-0812">Transmembrane</keyword>
<name>A0A1C6TA70_9ACTN</name>
<dbReference type="STRING" id="568872.GA0070624_6298"/>
<accession>A0A1C6TA70</accession>
<dbReference type="AlphaFoldDB" id="A0A1C6TA70"/>
<organism evidence="4 5">
    <name type="scientific">Micromonospora rhizosphaerae</name>
    <dbReference type="NCBI Taxonomy" id="568872"/>
    <lineage>
        <taxon>Bacteria</taxon>
        <taxon>Bacillati</taxon>
        <taxon>Actinomycetota</taxon>
        <taxon>Actinomycetes</taxon>
        <taxon>Micromonosporales</taxon>
        <taxon>Micromonosporaceae</taxon>
        <taxon>Micromonospora</taxon>
    </lineage>
</organism>
<feature type="domain" description="HPP transmembrane region" evidence="3">
    <location>
        <begin position="11"/>
        <end position="168"/>
    </location>
</feature>
<evidence type="ECO:0000259" key="3">
    <source>
        <dbReference type="Pfam" id="PF04982"/>
    </source>
</evidence>
<proteinExistence type="predicted"/>
<dbReference type="EMBL" id="FMHV01000002">
    <property type="protein sequence ID" value="SCL38678.1"/>
    <property type="molecule type" value="Genomic_DNA"/>
</dbReference>
<evidence type="ECO:0000256" key="1">
    <source>
        <dbReference type="SAM" id="MobiDB-lite"/>
    </source>
</evidence>
<feature type="region of interest" description="Disordered" evidence="1">
    <location>
        <begin position="171"/>
        <end position="216"/>
    </location>
</feature>
<gene>
    <name evidence="4" type="ORF">GA0070624_6298</name>
</gene>
<keyword evidence="2" id="KW-1133">Transmembrane helix</keyword>
<dbReference type="InterPro" id="IPR058581">
    <property type="entry name" value="TM_HPP"/>
</dbReference>
<keyword evidence="2" id="KW-0472">Membrane</keyword>
<dbReference type="Proteomes" id="UP000199413">
    <property type="component" value="Unassembled WGS sequence"/>
</dbReference>
<feature type="transmembrane region" description="Helical" evidence="2">
    <location>
        <begin position="97"/>
        <end position="120"/>
    </location>
</feature>
<evidence type="ECO:0000313" key="4">
    <source>
        <dbReference type="EMBL" id="SCL38678.1"/>
    </source>
</evidence>
<evidence type="ECO:0000256" key="2">
    <source>
        <dbReference type="SAM" id="Phobius"/>
    </source>
</evidence>
<keyword evidence="5" id="KW-1185">Reference proteome</keyword>
<feature type="transmembrane region" description="Helical" evidence="2">
    <location>
        <begin position="65"/>
        <end position="85"/>
    </location>
</feature>
<protein>
    <submittedName>
        <fullName evidence="4">HPP family protein</fullName>
    </submittedName>
</protein>
<reference evidence="5" key="1">
    <citation type="submission" date="2016-06" db="EMBL/GenBank/DDBJ databases">
        <authorList>
            <person name="Varghese N."/>
            <person name="Submissions Spin"/>
        </authorList>
    </citation>
    <scope>NUCLEOTIDE SEQUENCE [LARGE SCALE GENOMIC DNA]</scope>
    <source>
        <strain evidence="5">DSM 45431</strain>
    </source>
</reference>